<dbReference type="InterPro" id="IPR016090">
    <property type="entry name" value="PLA2-like_dom"/>
</dbReference>
<gene>
    <name evidence="10" type="ORF">FF38_06346</name>
</gene>
<dbReference type="EC" id="3.1.1.4" evidence="3"/>
<evidence type="ECO:0000313" key="11">
    <source>
        <dbReference type="Proteomes" id="UP000037069"/>
    </source>
</evidence>
<keyword evidence="5" id="KW-0442">Lipid degradation</keyword>
<evidence type="ECO:0000256" key="8">
    <source>
        <dbReference type="SAM" id="SignalP"/>
    </source>
</evidence>
<reference evidence="10 11" key="1">
    <citation type="journal article" date="2015" name="Nat. Commun.">
        <title>Lucilia cuprina genome unlocks parasitic fly biology to underpin future interventions.</title>
        <authorList>
            <person name="Anstead C.A."/>
            <person name="Korhonen P.K."/>
            <person name="Young N.D."/>
            <person name="Hall R.S."/>
            <person name="Jex A.R."/>
            <person name="Murali S.C."/>
            <person name="Hughes D.S."/>
            <person name="Lee S.F."/>
            <person name="Perry T."/>
            <person name="Stroehlein A.J."/>
            <person name="Ansell B.R."/>
            <person name="Breugelmans B."/>
            <person name="Hofmann A."/>
            <person name="Qu J."/>
            <person name="Dugan S."/>
            <person name="Lee S.L."/>
            <person name="Chao H."/>
            <person name="Dinh H."/>
            <person name="Han Y."/>
            <person name="Doddapaneni H.V."/>
            <person name="Worley K.C."/>
            <person name="Muzny D.M."/>
            <person name="Ioannidis P."/>
            <person name="Waterhouse R.M."/>
            <person name="Zdobnov E.M."/>
            <person name="James P.J."/>
            <person name="Bagnall N.H."/>
            <person name="Kotze A.C."/>
            <person name="Gibbs R.A."/>
            <person name="Richards S."/>
            <person name="Batterham P."/>
            <person name="Gasser R.B."/>
        </authorList>
    </citation>
    <scope>NUCLEOTIDE SEQUENCE [LARGE SCALE GENOMIC DNA]</scope>
    <source>
        <strain evidence="10 11">LS</strain>
        <tissue evidence="10">Full body</tissue>
    </source>
</reference>
<dbReference type="Gene3D" id="1.20.90.10">
    <property type="entry name" value="Phospholipase A2 domain"/>
    <property type="match status" value="1"/>
</dbReference>
<accession>A0A0L0C5R7</accession>
<evidence type="ECO:0000256" key="7">
    <source>
        <dbReference type="ARBA" id="ARBA00029903"/>
    </source>
</evidence>
<evidence type="ECO:0000313" key="10">
    <source>
        <dbReference type="EMBL" id="KNC26769.1"/>
    </source>
</evidence>
<dbReference type="InterPro" id="IPR033113">
    <property type="entry name" value="PLA2_histidine"/>
</dbReference>
<evidence type="ECO:0000256" key="3">
    <source>
        <dbReference type="ARBA" id="ARBA00013278"/>
    </source>
</evidence>
<comment type="caution">
    <text evidence="10">The sequence shown here is derived from an EMBL/GenBank/DDBJ whole genome shotgun (WGS) entry which is preliminary data.</text>
</comment>
<dbReference type="GO" id="GO:0016042">
    <property type="term" value="P:lipid catabolic process"/>
    <property type="evidence" value="ECO:0007669"/>
    <property type="project" value="UniProtKB-KW"/>
</dbReference>
<evidence type="ECO:0000259" key="9">
    <source>
        <dbReference type="Pfam" id="PF05826"/>
    </source>
</evidence>
<dbReference type="GO" id="GO:0005576">
    <property type="term" value="C:extracellular region"/>
    <property type="evidence" value="ECO:0007669"/>
    <property type="project" value="UniProtKB-SubCell"/>
</dbReference>
<dbReference type="EMBL" id="JRES01000955">
    <property type="protein sequence ID" value="KNC26769.1"/>
    <property type="molecule type" value="Genomic_DNA"/>
</dbReference>
<comment type="cofactor">
    <cofactor evidence="1">
        <name>Ca(2+)</name>
        <dbReference type="ChEBI" id="CHEBI:29108"/>
    </cofactor>
</comment>
<dbReference type="CDD" id="cd04704">
    <property type="entry name" value="PLA2_bee_venom_like"/>
    <property type="match status" value="1"/>
</dbReference>
<dbReference type="Proteomes" id="UP000037069">
    <property type="component" value="Unassembled WGS sequence"/>
</dbReference>
<dbReference type="PANTHER" id="PTHR12253">
    <property type="entry name" value="RH14732P"/>
    <property type="match status" value="1"/>
</dbReference>
<comment type="subcellular location">
    <subcellularLocation>
        <location evidence="2">Secreted</location>
    </subcellularLocation>
</comment>
<dbReference type="GO" id="GO:0050482">
    <property type="term" value="P:arachidonate secretion"/>
    <property type="evidence" value="ECO:0007669"/>
    <property type="project" value="InterPro"/>
</dbReference>
<protein>
    <recommendedName>
        <fullName evidence="3">phospholipase A2</fullName>
        <ecNumber evidence="3">3.1.1.4</ecNumber>
    </recommendedName>
    <alternativeName>
        <fullName evidence="7">Phosphatidylcholine 2-acylhydrolase</fullName>
    </alternativeName>
</protein>
<keyword evidence="4" id="KW-0964">Secreted</keyword>
<evidence type="ECO:0000256" key="5">
    <source>
        <dbReference type="ARBA" id="ARBA00022963"/>
    </source>
</evidence>
<dbReference type="Pfam" id="PF05826">
    <property type="entry name" value="Phospholip_A2_2"/>
    <property type="match status" value="1"/>
</dbReference>
<evidence type="ECO:0000256" key="1">
    <source>
        <dbReference type="ARBA" id="ARBA00001913"/>
    </source>
</evidence>
<evidence type="ECO:0000256" key="6">
    <source>
        <dbReference type="ARBA" id="ARBA00023098"/>
    </source>
</evidence>
<feature type="chain" id="PRO_5005535836" description="phospholipase A2" evidence="8">
    <location>
        <begin position="21"/>
        <end position="304"/>
    </location>
</feature>
<feature type="signal peptide" evidence="8">
    <location>
        <begin position="1"/>
        <end position="20"/>
    </location>
</feature>
<dbReference type="InterPro" id="IPR036444">
    <property type="entry name" value="PLipase_A2_dom_sf"/>
</dbReference>
<dbReference type="STRING" id="7375.A0A0L0C5R7"/>
<dbReference type="OrthoDB" id="6075074at2759"/>
<name>A0A0L0C5R7_LUCCU</name>
<proteinExistence type="predicted"/>
<evidence type="ECO:0000256" key="2">
    <source>
        <dbReference type="ARBA" id="ARBA00004613"/>
    </source>
</evidence>
<dbReference type="GO" id="GO:0006644">
    <property type="term" value="P:phospholipid metabolic process"/>
    <property type="evidence" value="ECO:0007669"/>
    <property type="project" value="InterPro"/>
</dbReference>
<evidence type="ECO:0000256" key="4">
    <source>
        <dbReference type="ARBA" id="ARBA00022525"/>
    </source>
</evidence>
<dbReference type="SUPFAM" id="SSF48619">
    <property type="entry name" value="Phospholipase A2, PLA2"/>
    <property type="match status" value="1"/>
</dbReference>
<feature type="domain" description="Phospholipase A2-like central" evidence="9">
    <location>
        <begin position="176"/>
        <end position="271"/>
    </location>
</feature>
<organism evidence="10 11">
    <name type="scientific">Lucilia cuprina</name>
    <name type="common">Green bottle fly</name>
    <name type="synonym">Australian sheep blowfly</name>
    <dbReference type="NCBI Taxonomy" id="7375"/>
    <lineage>
        <taxon>Eukaryota</taxon>
        <taxon>Metazoa</taxon>
        <taxon>Ecdysozoa</taxon>
        <taxon>Arthropoda</taxon>
        <taxon>Hexapoda</taxon>
        <taxon>Insecta</taxon>
        <taxon>Pterygota</taxon>
        <taxon>Neoptera</taxon>
        <taxon>Endopterygota</taxon>
        <taxon>Diptera</taxon>
        <taxon>Brachycera</taxon>
        <taxon>Muscomorpha</taxon>
        <taxon>Oestroidea</taxon>
        <taxon>Calliphoridae</taxon>
        <taxon>Luciliinae</taxon>
        <taxon>Lucilia</taxon>
    </lineage>
</organism>
<dbReference type="AlphaFoldDB" id="A0A0L0C5R7"/>
<sequence length="304" mass="34924">MKKFLNLLIIVTIYISWVWTIYVPEHTDNKQINEKQFGIEKPLGKILQTIEDRYVLKLNNINNNDADVDVDDGQQQIVFNAQQAKNAHQFKLIPTQQKSYDIDDDVVVSAKKRTNLMHEKNLEAQPTGLAAVAAAAEQNTHNNDVLTTEEKYNTEDDSLEAPTHSRQKRQLSDFLIAPNTRWCGRGNTANGTYNHLGGASMADKCCRTHDHCKVYIPAMSNRFDLFNYRPYTLSHCNCDRRFRTCLKMASDEDANTIGKLFFNLVQTQCFVLVKEVVCQQRAKDGTCLKEHVKQKAYLRNNKKY</sequence>
<keyword evidence="6" id="KW-0443">Lipid metabolism</keyword>
<keyword evidence="11" id="KW-1185">Reference proteome</keyword>
<dbReference type="GO" id="GO:0004623">
    <property type="term" value="F:phospholipase A2 activity"/>
    <property type="evidence" value="ECO:0007669"/>
    <property type="project" value="UniProtKB-EC"/>
</dbReference>
<keyword evidence="8" id="KW-0732">Signal</keyword>
<dbReference type="PROSITE" id="PS00118">
    <property type="entry name" value="PA2_HIS"/>
    <property type="match status" value="1"/>
</dbReference>